<evidence type="ECO:0000313" key="3">
    <source>
        <dbReference type="Proteomes" id="UP000430692"/>
    </source>
</evidence>
<proteinExistence type="predicted"/>
<dbReference type="EMBL" id="WUUL01000007">
    <property type="protein sequence ID" value="MXQ54283.1"/>
    <property type="molecule type" value="Genomic_DNA"/>
</dbReference>
<evidence type="ECO:0000313" key="2">
    <source>
        <dbReference type="EMBL" id="MXQ54283.1"/>
    </source>
</evidence>
<dbReference type="Gene3D" id="1.10.1760.20">
    <property type="match status" value="1"/>
</dbReference>
<protein>
    <submittedName>
        <fullName evidence="2">Uncharacterized protein</fullName>
    </submittedName>
</protein>
<dbReference type="RefSeq" id="WP_160801646.1">
    <property type="nucleotide sequence ID" value="NZ_WUUL01000007.1"/>
</dbReference>
<comment type="caution">
    <text evidence="2">The sequence shown here is derived from an EMBL/GenBank/DDBJ whole genome shotgun (WGS) entry which is preliminary data.</text>
</comment>
<dbReference type="Proteomes" id="UP000430692">
    <property type="component" value="Unassembled WGS sequence"/>
</dbReference>
<keyword evidence="3" id="KW-1185">Reference proteome</keyword>
<name>A0A6I4VTE1_9BACL</name>
<feature type="transmembrane region" description="Helical" evidence="1">
    <location>
        <begin position="6"/>
        <end position="31"/>
    </location>
</feature>
<evidence type="ECO:0000256" key="1">
    <source>
        <dbReference type="SAM" id="Phobius"/>
    </source>
</evidence>
<keyword evidence="1" id="KW-1133">Transmembrane helix</keyword>
<organism evidence="2 3">
    <name type="scientific">Shimazuella alba</name>
    <dbReference type="NCBI Taxonomy" id="2690964"/>
    <lineage>
        <taxon>Bacteria</taxon>
        <taxon>Bacillati</taxon>
        <taxon>Bacillota</taxon>
        <taxon>Bacilli</taxon>
        <taxon>Bacillales</taxon>
        <taxon>Thermoactinomycetaceae</taxon>
        <taxon>Shimazuella</taxon>
    </lineage>
</organism>
<gene>
    <name evidence="2" type="ORF">GSM42_11275</name>
</gene>
<keyword evidence="1" id="KW-0812">Transmembrane</keyword>
<sequence>MVIGTAIATILMTILLTIANYFVIFSIYSYLINCTVTGDAKDIVIFYGVAPFNRLKGILIGVLIYPTLPTKNHFQYYLYK</sequence>
<feature type="transmembrane region" description="Helical" evidence="1">
    <location>
        <begin position="43"/>
        <end position="65"/>
    </location>
</feature>
<accession>A0A6I4VTE1</accession>
<reference evidence="2 3" key="1">
    <citation type="submission" date="2019-12" db="EMBL/GenBank/DDBJ databases">
        <title>Whole-genome analyses of novel actinobacteria.</title>
        <authorList>
            <person name="Sahin N."/>
            <person name="Saygin H."/>
        </authorList>
    </citation>
    <scope>NUCLEOTIDE SEQUENCE [LARGE SCALE GENOMIC DNA]</scope>
    <source>
        <strain evidence="2 3">KC615</strain>
    </source>
</reference>
<keyword evidence="1" id="KW-0472">Membrane</keyword>
<dbReference type="AlphaFoldDB" id="A0A6I4VTE1"/>